<gene>
    <name evidence="5" type="ORF">M404DRAFT_9132</name>
</gene>
<dbReference type="Gene3D" id="2.130.10.10">
    <property type="entry name" value="YVTN repeat-like/Quinoprotein amine dehydrogenase"/>
    <property type="match status" value="2"/>
</dbReference>
<feature type="coiled-coil region" evidence="4">
    <location>
        <begin position="138"/>
        <end position="214"/>
    </location>
</feature>
<evidence type="ECO:0000313" key="5">
    <source>
        <dbReference type="EMBL" id="KIO05126.1"/>
    </source>
</evidence>
<dbReference type="InterPro" id="IPR050505">
    <property type="entry name" value="WDR55/POC1"/>
</dbReference>
<evidence type="ECO:0000256" key="4">
    <source>
        <dbReference type="SAM" id="Coils"/>
    </source>
</evidence>
<protein>
    <submittedName>
        <fullName evidence="5">Uncharacterized protein</fullName>
    </submittedName>
</protein>
<dbReference type="Pfam" id="PF00400">
    <property type="entry name" value="WD40"/>
    <property type="match status" value="1"/>
</dbReference>
<keyword evidence="4" id="KW-0175">Coiled coil</keyword>
<evidence type="ECO:0000256" key="3">
    <source>
        <dbReference type="PROSITE-ProRule" id="PRU00221"/>
    </source>
</evidence>
<dbReference type="EMBL" id="KN831968">
    <property type="protein sequence ID" value="KIO05126.1"/>
    <property type="molecule type" value="Genomic_DNA"/>
</dbReference>
<sequence length="784" mass="87296">MPSNTWTCDDCCNAKLNVCELIQGPINPDTLFGASQILKMILCVGSRCNSNEMLAQMFIQTPQSPNTVATASPTRQSLDEDCTNLGGWERRDGIYVTTHHKKTEQAKEKKQRYGEYATTMIDEVQQIHCHIQDLMTWLENHDGQLDNKQQEVAELRHDLDILDGKVWRLQRKGSEQLDKINSQGQSLKDVEITLKELERNLVSSKNNFERKLQEGSSFYQWISEPLGRLLLSQTSVVTHFKALENSMEVIKGVQNTHTALFLQALAGIDDLSWGVTNLMDHVHNADFMIDSLCKIKATIDALRSDLDCLKGSRHALDVQTHTTLEEELMLVPDCLVPDHQAGVDGNNWSKTGHWLRTYWHGLAAPIFRVSHVLSYHIHELSIRAITTVSWSFRIHQSIFRAMLLGIGNGERPHNLQPVNTTPYQKINLHMSPFRLTFDLLNGHSNTINVLAFSSCGSYLASGGEDKLLIIWRVSDSMLLYALAFESPVTALVWHPNAPAILFCGCENGAVLRLKNFSATALSQRSISFGVRGQVRCIDYDSHLRRLAVGMGQLILVSAETPTGNFLGSIRLSPSEDVLCAGDDDRLWLQSLHFYDNGNKIVAAYLNHGVIAWDLCTRTQLWRIEPILQSPQIDSHHVGRCEPSPEEPNGVYPVAVSFLLQGGAIISGTSSGKVHVWEVGKKGMTQVLDQKGDIIQAVASFDSNESIVALGSSQKGDATYITIWRAGHTTIRGGSLNSLWIKIVYTATRGLLRLLSATTTVLNHTTNVLSEFLENGVHNTGTTNF</sequence>
<evidence type="ECO:0000256" key="1">
    <source>
        <dbReference type="ARBA" id="ARBA00022574"/>
    </source>
</evidence>
<reference evidence="5 6" key="1">
    <citation type="submission" date="2014-04" db="EMBL/GenBank/DDBJ databases">
        <authorList>
            <consortium name="DOE Joint Genome Institute"/>
            <person name="Kuo A."/>
            <person name="Kohler A."/>
            <person name="Costa M.D."/>
            <person name="Nagy L.G."/>
            <person name="Floudas D."/>
            <person name="Copeland A."/>
            <person name="Barry K.W."/>
            <person name="Cichocki N."/>
            <person name="Veneault-Fourrey C."/>
            <person name="LaButti K."/>
            <person name="Lindquist E.A."/>
            <person name="Lipzen A."/>
            <person name="Lundell T."/>
            <person name="Morin E."/>
            <person name="Murat C."/>
            <person name="Sun H."/>
            <person name="Tunlid A."/>
            <person name="Henrissat B."/>
            <person name="Grigoriev I.V."/>
            <person name="Hibbett D.S."/>
            <person name="Martin F."/>
            <person name="Nordberg H.P."/>
            <person name="Cantor M.N."/>
            <person name="Hua S.X."/>
        </authorList>
    </citation>
    <scope>NUCLEOTIDE SEQUENCE [LARGE SCALE GENOMIC DNA]</scope>
    <source>
        <strain evidence="5 6">Marx 270</strain>
    </source>
</reference>
<reference evidence="6" key="2">
    <citation type="submission" date="2015-01" db="EMBL/GenBank/DDBJ databases">
        <title>Evolutionary Origins and Diversification of the Mycorrhizal Mutualists.</title>
        <authorList>
            <consortium name="DOE Joint Genome Institute"/>
            <consortium name="Mycorrhizal Genomics Consortium"/>
            <person name="Kohler A."/>
            <person name="Kuo A."/>
            <person name="Nagy L.G."/>
            <person name="Floudas D."/>
            <person name="Copeland A."/>
            <person name="Barry K.W."/>
            <person name="Cichocki N."/>
            <person name="Veneault-Fourrey C."/>
            <person name="LaButti K."/>
            <person name="Lindquist E.A."/>
            <person name="Lipzen A."/>
            <person name="Lundell T."/>
            <person name="Morin E."/>
            <person name="Murat C."/>
            <person name="Riley R."/>
            <person name="Ohm R."/>
            <person name="Sun H."/>
            <person name="Tunlid A."/>
            <person name="Henrissat B."/>
            <person name="Grigoriev I.V."/>
            <person name="Hibbett D.S."/>
            <person name="Martin F."/>
        </authorList>
    </citation>
    <scope>NUCLEOTIDE SEQUENCE [LARGE SCALE GENOMIC DNA]</scope>
    <source>
        <strain evidence="6">Marx 270</strain>
    </source>
</reference>
<dbReference type="SMART" id="SM00320">
    <property type="entry name" value="WD40"/>
    <property type="match status" value="4"/>
</dbReference>
<dbReference type="Proteomes" id="UP000054217">
    <property type="component" value="Unassembled WGS sequence"/>
</dbReference>
<dbReference type="PROSITE" id="PS50082">
    <property type="entry name" value="WD_REPEATS_2"/>
    <property type="match status" value="1"/>
</dbReference>
<dbReference type="PANTHER" id="PTHR44019">
    <property type="entry name" value="WD REPEAT-CONTAINING PROTEIN 55"/>
    <property type="match status" value="1"/>
</dbReference>
<dbReference type="PANTHER" id="PTHR44019:SF8">
    <property type="entry name" value="POC1 CENTRIOLAR PROTEIN HOMOLOG"/>
    <property type="match status" value="1"/>
</dbReference>
<dbReference type="STRING" id="870435.A0A0C3PB04"/>
<dbReference type="OrthoDB" id="3238562at2759"/>
<dbReference type="HOGENOM" id="CLU_357566_0_0_1"/>
<dbReference type="InterPro" id="IPR036322">
    <property type="entry name" value="WD40_repeat_dom_sf"/>
</dbReference>
<dbReference type="AlphaFoldDB" id="A0A0C3PB04"/>
<dbReference type="InParanoid" id="A0A0C3PB04"/>
<keyword evidence="6" id="KW-1185">Reference proteome</keyword>
<evidence type="ECO:0000313" key="6">
    <source>
        <dbReference type="Proteomes" id="UP000054217"/>
    </source>
</evidence>
<keyword evidence="1 3" id="KW-0853">WD repeat</keyword>
<keyword evidence="2" id="KW-0677">Repeat</keyword>
<feature type="repeat" description="WD" evidence="3">
    <location>
        <begin position="440"/>
        <end position="481"/>
    </location>
</feature>
<dbReference type="InterPro" id="IPR015943">
    <property type="entry name" value="WD40/YVTN_repeat-like_dom_sf"/>
</dbReference>
<proteinExistence type="predicted"/>
<dbReference type="SUPFAM" id="SSF50978">
    <property type="entry name" value="WD40 repeat-like"/>
    <property type="match status" value="1"/>
</dbReference>
<evidence type="ECO:0000256" key="2">
    <source>
        <dbReference type="ARBA" id="ARBA00022737"/>
    </source>
</evidence>
<name>A0A0C3PB04_PISTI</name>
<dbReference type="PROSITE" id="PS50294">
    <property type="entry name" value="WD_REPEATS_REGION"/>
    <property type="match status" value="1"/>
</dbReference>
<dbReference type="InterPro" id="IPR001680">
    <property type="entry name" value="WD40_rpt"/>
</dbReference>
<accession>A0A0C3PB04</accession>
<organism evidence="5 6">
    <name type="scientific">Pisolithus tinctorius Marx 270</name>
    <dbReference type="NCBI Taxonomy" id="870435"/>
    <lineage>
        <taxon>Eukaryota</taxon>
        <taxon>Fungi</taxon>
        <taxon>Dikarya</taxon>
        <taxon>Basidiomycota</taxon>
        <taxon>Agaricomycotina</taxon>
        <taxon>Agaricomycetes</taxon>
        <taxon>Agaricomycetidae</taxon>
        <taxon>Boletales</taxon>
        <taxon>Sclerodermatineae</taxon>
        <taxon>Pisolithaceae</taxon>
        <taxon>Pisolithus</taxon>
    </lineage>
</organism>